<accession>A0A940X0U8</accession>
<dbReference type="Proteomes" id="UP000678228">
    <property type="component" value="Unassembled WGS sequence"/>
</dbReference>
<comment type="caution">
    <text evidence="1">The sequence shown here is derived from an EMBL/GenBank/DDBJ whole genome shotgun (WGS) entry which is preliminary data.</text>
</comment>
<reference evidence="1" key="1">
    <citation type="submission" date="2021-03" db="EMBL/GenBank/DDBJ databases">
        <title>Bacillus suaedae sp. nov., isolated from Suaeda aralocaspica.</title>
        <authorList>
            <person name="Lei R.F.R."/>
        </authorList>
    </citation>
    <scope>NUCLEOTIDE SEQUENCE</scope>
    <source>
        <strain evidence="1">YZJH907-2</strain>
    </source>
</reference>
<sequence length="210" mass="23388">MSEVHSSEGISLLAKNELMDAHLSTLESITSLEIHELISQIYGINLSIVPLLTRHIKTESQLDSNDPHVLLDSHISQSAQPLTGKTIRNAINEFFGINLAGLASIERSRISLFTKGQWMMQRENDLIHLHTGPMDIDVTISVTEYFAKHTGINQIPVPLRQSLSNLGYQFIEDSGTCYYSDPNGHSVPDEFKGKTFGAIIEILSNDYSHL</sequence>
<dbReference type="AlphaFoldDB" id="A0A940X0U8"/>
<gene>
    <name evidence="1" type="ORF">J7W16_19275</name>
</gene>
<evidence type="ECO:0000313" key="1">
    <source>
        <dbReference type="EMBL" id="MBP3953271.1"/>
    </source>
</evidence>
<dbReference type="RefSeq" id="WP_210599128.1">
    <property type="nucleotide sequence ID" value="NZ_JAGKSQ010000011.1"/>
</dbReference>
<proteinExistence type="predicted"/>
<keyword evidence="2" id="KW-1185">Reference proteome</keyword>
<name>A0A940X0U8_9BACI</name>
<organism evidence="1 2">
    <name type="scientific">Halalkalibacter suaedae</name>
    <dbReference type="NCBI Taxonomy" id="2822140"/>
    <lineage>
        <taxon>Bacteria</taxon>
        <taxon>Bacillati</taxon>
        <taxon>Bacillota</taxon>
        <taxon>Bacilli</taxon>
        <taxon>Bacillales</taxon>
        <taxon>Bacillaceae</taxon>
        <taxon>Halalkalibacter</taxon>
    </lineage>
</organism>
<dbReference type="EMBL" id="JAGKSQ010000011">
    <property type="protein sequence ID" value="MBP3953271.1"/>
    <property type="molecule type" value="Genomic_DNA"/>
</dbReference>
<protein>
    <submittedName>
        <fullName evidence="1">Uncharacterized protein</fullName>
    </submittedName>
</protein>
<evidence type="ECO:0000313" key="2">
    <source>
        <dbReference type="Proteomes" id="UP000678228"/>
    </source>
</evidence>